<dbReference type="EMBL" id="QGNW01002502">
    <property type="protein sequence ID" value="RVW19136.1"/>
    <property type="molecule type" value="Genomic_DNA"/>
</dbReference>
<dbReference type="PANTHER" id="PTHR15140">
    <property type="entry name" value="TUBULIN-SPECIFIC CHAPERONE E"/>
    <property type="match status" value="1"/>
</dbReference>
<dbReference type="Gene3D" id="3.80.10.10">
    <property type="entry name" value="Ribonuclease Inhibitor"/>
    <property type="match status" value="1"/>
</dbReference>
<accession>A0A438C8A2</accession>
<dbReference type="SUPFAM" id="SSF52058">
    <property type="entry name" value="L domain-like"/>
    <property type="match status" value="1"/>
</dbReference>
<proteinExistence type="predicted"/>
<reference evidence="1 2" key="1">
    <citation type="journal article" date="2018" name="PLoS Genet.">
        <title>Population sequencing reveals clonal diversity and ancestral inbreeding in the grapevine cultivar Chardonnay.</title>
        <authorList>
            <person name="Roach M.J."/>
            <person name="Johnson D.L."/>
            <person name="Bohlmann J."/>
            <person name="van Vuuren H.J."/>
            <person name="Jones S.J."/>
            <person name="Pretorius I.S."/>
            <person name="Schmidt S.A."/>
            <person name="Borneman A.R."/>
        </authorList>
    </citation>
    <scope>NUCLEOTIDE SEQUENCE [LARGE SCALE GENOMIC DNA]</scope>
    <source>
        <strain evidence="2">cv. Chardonnay</strain>
        <tissue evidence="1">Leaf</tissue>
    </source>
</reference>
<dbReference type="AlphaFoldDB" id="A0A438C8A2"/>
<dbReference type="PANTHER" id="PTHR15140:SF6">
    <property type="entry name" value="TUBULIN-SPECIFIC CHAPERONE COFACTOR E-LIKE PROTEIN"/>
    <property type="match status" value="1"/>
</dbReference>
<dbReference type="InterPro" id="IPR032675">
    <property type="entry name" value="LRR_dom_sf"/>
</dbReference>
<dbReference type="Proteomes" id="UP000288805">
    <property type="component" value="Unassembled WGS sequence"/>
</dbReference>
<organism evidence="1 2">
    <name type="scientific">Vitis vinifera</name>
    <name type="common">Grape</name>
    <dbReference type="NCBI Taxonomy" id="29760"/>
    <lineage>
        <taxon>Eukaryota</taxon>
        <taxon>Viridiplantae</taxon>
        <taxon>Streptophyta</taxon>
        <taxon>Embryophyta</taxon>
        <taxon>Tracheophyta</taxon>
        <taxon>Spermatophyta</taxon>
        <taxon>Magnoliopsida</taxon>
        <taxon>eudicotyledons</taxon>
        <taxon>Gunneridae</taxon>
        <taxon>Pentapetalae</taxon>
        <taxon>rosids</taxon>
        <taxon>Vitales</taxon>
        <taxon>Vitaceae</taxon>
        <taxon>Viteae</taxon>
        <taxon>Vitis</taxon>
    </lineage>
</organism>
<gene>
    <name evidence="1" type="primary">RPM1_1</name>
    <name evidence="1" type="ORF">CK203_095153</name>
</gene>
<protein>
    <submittedName>
        <fullName evidence="1">Disease resistance protein RPM1</fullName>
    </submittedName>
</protein>
<evidence type="ECO:0000313" key="2">
    <source>
        <dbReference type="Proteomes" id="UP000288805"/>
    </source>
</evidence>
<sequence>MTLLKSVNVLWISKLPNLVRVGLAHSKLANDPMQVFQALPSLQDLFLFVTSVVEQLCFGATGFQKLKRLRLIDLIGLKRVKIEDGTLPLLEKLMIGLCPQLEELPSGIRHLSKLTTLTFIDLQEELKLSMIPDQGRNFEIVKHIPYIHFLES</sequence>
<evidence type="ECO:0000313" key="1">
    <source>
        <dbReference type="EMBL" id="RVW19136.1"/>
    </source>
</evidence>
<name>A0A438C8A2_VITVI</name>
<comment type="caution">
    <text evidence="1">The sequence shown here is derived from an EMBL/GenBank/DDBJ whole genome shotgun (WGS) entry which is preliminary data.</text>
</comment>